<dbReference type="CDD" id="cd09019">
    <property type="entry name" value="galactose_mutarotase_like"/>
    <property type="match status" value="1"/>
</dbReference>
<evidence type="ECO:0000256" key="4">
    <source>
        <dbReference type="ARBA" id="ARBA00013185"/>
    </source>
</evidence>
<dbReference type="EMBL" id="JBHUIT010000017">
    <property type="protein sequence ID" value="MFD2257020.1"/>
    <property type="molecule type" value="Genomic_DNA"/>
</dbReference>
<dbReference type="InterPro" id="IPR018052">
    <property type="entry name" value="Ald1_epimerase_CS"/>
</dbReference>
<dbReference type="InterPro" id="IPR015443">
    <property type="entry name" value="Aldose_1-epimerase"/>
</dbReference>
<name>A0ABW5DC68_9BACT</name>
<dbReference type="InterPro" id="IPR014718">
    <property type="entry name" value="GH-type_carb-bd"/>
</dbReference>
<protein>
    <recommendedName>
        <fullName evidence="5">Aldose 1-epimerase</fullName>
        <ecNumber evidence="4">5.1.3.3</ecNumber>
    </recommendedName>
    <alternativeName>
        <fullName evidence="9">Galactose mutarotase</fullName>
    </alternativeName>
    <alternativeName>
        <fullName evidence="8">Type-1 mutarotase</fullName>
    </alternativeName>
</protein>
<evidence type="ECO:0000256" key="3">
    <source>
        <dbReference type="ARBA" id="ARBA00006206"/>
    </source>
</evidence>
<dbReference type="InterPro" id="IPR047215">
    <property type="entry name" value="Galactose_mutarotase-like"/>
</dbReference>
<proteinExistence type="inferred from homology"/>
<comment type="similarity">
    <text evidence="3">Belongs to the aldose epimerase family.</text>
</comment>
<dbReference type="Gene3D" id="2.70.98.10">
    <property type="match status" value="1"/>
</dbReference>
<evidence type="ECO:0000256" key="5">
    <source>
        <dbReference type="ARBA" id="ARBA00014165"/>
    </source>
</evidence>
<dbReference type="EC" id="5.1.3.3" evidence="4"/>
<dbReference type="InterPro" id="IPR008183">
    <property type="entry name" value="Aldose_1/G6P_1-epimerase"/>
</dbReference>
<dbReference type="PIRSF" id="PIRSF005096">
    <property type="entry name" value="GALM"/>
    <property type="match status" value="1"/>
</dbReference>
<organism evidence="10 11">
    <name type="scientific">Luteolibacter algae</name>
    <dbReference type="NCBI Taxonomy" id="454151"/>
    <lineage>
        <taxon>Bacteria</taxon>
        <taxon>Pseudomonadati</taxon>
        <taxon>Verrucomicrobiota</taxon>
        <taxon>Verrucomicrobiia</taxon>
        <taxon>Verrucomicrobiales</taxon>
        <taxon>Verrucomicrobiaceae</taxon>
        <taxon>Luteolibacter</taxon>
    </lineage>
</organism>
<evidence type="ECO:0000313" key="10">
    <source>
        <dbReference type="EMBL" id="MFD2257020.1"/>
    </source>
</evidence>
<dbReference type="SUPFAM" id="SSF74650">
    <property type="entry name" value="Galactose mutarotase-like"/>
    <property type="match status" value="1"/>
</dbReference>
<comment type="caution">
    <text evidence="10">The sequence shown here is derived from an EMBL/GenBank/DDBJ whole genome shotgun (WGS) entry which is preliminary data.</text>
</comment>
<dbReference type="PROSITE" id="PS00545">
    <property type="entry name" value="ALDOSE_1_EPIMERASE"/>
    <property type="match status" value="1"/>
</dbReference>
<evidence type="ECO:0000256" key="6">
    <source>
        <dbReference type="ARBA" id="ARBA00023235"/>
    </source>
</evidence>
<dbReference type="InterPro" id="IPR011013">
    <property type="entry name" value="Gal_mutarotase_sf_dom"/>
</dbReference>
<dbReference type="Pfam" id="PF01263">
    <property type="entry name" value="Aldose_epim"/>
    <property type="match status" value="1"/>
</dbReference>
<evidence type="ECO:0000256" key="7">
    <source>
        <dbReference type="ARBA" id="ARBA00023277"/>
    </source>
</evidence>
<dbReference type="PANTHER" id="PTHR10091:SF0">
    <property type="entry name" value="GALACTOSE MUTAROTASE"/>
    <property type="match status" value="1"/>
</dbReference>
<dbReference type="RefSeq" id="WP_386820308.1">
    <property type="nucleotide sequence ID" value="NZ_JBHUIT010000017.1"/>
</dbReference>
<comment type="catalytic activity">
    <reaction evidence="1">
        <text>alpha-D-glucose = beta-D-glucose</text>
        <dbReference type="Rhea" id="RHEA:10264"/>
        <dbReference type="ChEBI" id="CHEBI:15903"/>
        <dbReference type="ChEBI" id="CHEBI:17925"/>
        <dbReference type="EC" id="5.1.3.3"/>
    </reaction>
</comment>
<evidence type="ECO:0000313" key="11">
    <source>
        <dbReference type="Proteomes" id="UP001597375"/>
    </source>
</evidence>
<dbReference type="NCBIfam" id="NF008277">
    <property type="entry name" value="PRK11055.1"/>
    <property type="match status" value="1"/>
</dbReference>
<evidence type="ECO:0000256" key="8">
    <source>
        <dbReference type="ARBA" id="ARBA00032300"/>
    </source>
</evidence>
<evidence type="ECO:0000256" key="1">
    <source>
        <dbReference type="ARBA" id="ARBA00001614"/>
    </source>
</evidence>
<dbReference type="PANTHER" id="PTHR10091">
    <property type="entry name" value="ALDOSE-1-EPIMERASE"/>
    <property type="match status" value="1"/>
</dbReference>
<accession>A0ABW5DC68</accession>
<evidence type="ECO:0000256" key="2">
    <source>
        <dbReference type="ARBA" id="ARBA00005028"/>
    </source>
</evidence>
<keyword evidence="7" id="KW-0119">Carbohydrate metabolism</keyword>
<sequence length="316" mass="34540">MKTYLLSHPSGITATVSDFGATLRTLSTADQHGRFENILVGFENPEDWADNEFFFGVTVGRFANRIANGTFTLNGVTHKLETNDSPNHLHGGINGFDKALWETEFVSDECVRFAYLSPDGEEGFPGNLKVTVEYSLGEDFLKWKATATTDKATPVSLTNHAYFNLTGTPSESVLDHVLNVKASKYLPLNENCVPSGDIAEVAGTAFDFTNPQTIGHNLAKSACSFDHNFVLDGAQESRVAAIATDPKSGRVLELSTNHPGLQFYLDSPFGNPTSAFCLEPQHFPDSPNISHFPSPILQPGDTYHHEITLRFPKAEA</sequence>
<dbReference type="GO" id="GO:0016853">
    <property type="term" value="F:isomerase activity"/>
    <property type="evidence" value="ECO:0007669"/>
    <property type="project" value="UniProtKB-KW"/>
</dbReference>
<evidence type="ECO:0000256" key="9">
    <source>
        <dbReference type="ARBA" id="ARBA00033373"/>
    </source>
</evidence>
<comment type="pathway">
    <text evidence="2">Carbohydrate metabolism; hexose metabolism.</text>
</comment>
<keyword evidence="6 10" id="KW-0413">Isomerase</keyword>
<gene>
    <name evidence="10" type="ORF">ACFSSA_10050</name>
</gene>
<keyword evidence="11" id="KW-1185">Reference proteome</keyword>
<dbReference type="Proteomes" id="UP001597375">
    <property type="component" value="Unassembled WGS sequence"/>
</dbReference>
<reference evidence="11" key="1">
    <citation type="journal article" date="2019" name="Int. J. Syst. Evol. Microbiol.">
        <title>The Global Catalogue of Microorganisms (GCM) 10K type strain sequencing project: providing services to taxonomists for standard genome sequencing and annotation.</title>
        <authorList>
            <consortium name="The Broad Institute Genomics Platform"/>
            <consortium name="The Broad Institute Genome Sequencing Center for Infectious Disease"/>
            <person name="Wu L."/>
            <person name="Ma J."/>
        </authorList>
    </citation>
    <scope>NUCLEOTIDE SEQUENCE [LARGE SCALE GENOMIC DNA]</scope>
    <source>
        <strain evidence="11">CGMCC 4.7106</strain>
    </source>
</reference>